<gene>
    <name evidence="3" type="ordered locus">PFREUD_05590</name>
</gene>
<evidence type="ECO:0000256" key="1">
    <source>
        <dbReference type="SAM" id="MobiDB-lite"/>
    </source>
</evidence>
<sequence>MMKGEVPRMARRHWWRRIIPGLSTSVRLVAIGVAVLVVAVMTVVNVMTSKNTNQPGSRAGTWNTALPSTGVPTAASSSSNAVSTDSRAYSELVRLSDQGWTATQPLTNQWVAELGSSVVVPPSQPTPTPSGSASPSGAPAALARFESAQKNDPGAGREVRLLRRSTYNPPVVDDRFTFVIIVSGTFSTADDVRNWCSDQFGSAPPDRCDPLQLHPR</sequence>
<dbReference type="AlphaFoldDB" id="D7GJ16"/>
<organism evidence="3 4">
    <name type="scientific">Propionibacterium freudenreichii subsp. shermanii (strain ATCC 9614 / DSM 4902 / CIP 103027 / NCIMB 8099 / CIRM-BIA1)</name>
    <dbReference type="NCBI Taxonomy" id="754252"/>
    <lineage>
        <taxon>Bacteria</taxon>
        <taxon>Bacillati</taxon>
        <taxon>Actinomycetota</taxon>
        <taxon>Actinomycetes</taxon>
        <taxon>Propionibacteriales</taxon>
        <taxon>Propionibacteriaceae</taxon>
        <taxon>Propionibacterium</taxon>
    </lineage>
</organism>
<keyword evidence="4" id="KW-1185">Reference proteome</keyword>
<feature type="transmembrane region" description="Helical" evidence="2">
    <location>
        <begin position="21"/>
        <end position="44"/>
    </location>
</feature>
<keyword evidence="2" id="KW-0812">Transmembrane</keyword>
<feature type="compositionally biased region" description="Low complexity" evidence="1">
    <location>
        <begin position="129"/>
        <end position="140"/>
    </location>
</feature>
<name>D7GJ16_PROFC</name>
<dbReference type="EMBL" id="FN806773">
    <property type="protein sequence ID" value="CBL56088.1"/>
    <property type="molecule type" value="Genomic_DNA"/>
</dbReference>
<keyword evidence="2" id="KW-0472">Membrane</keyword>
<evidence type="ECO:0000256" key="2">
    <source>
        <dbReference type="SAM" id="Phobius"/>
    </source>
</evidence>
<proteinExistence type="predicted"/>
<dbReference type="HOGENOM" id="CLU_1276683_0_0_11"/>
<evidence type="ECO:0000313" key="3">
    <source>
        <dbReference type="EMBL" id="CBL56088.1"/>
    </source>
</evidence>
<dbReference type="Proteomes" id="UP000000936">
    <property type="component" value="Chromosome"/>
</dbReference>
<dbReference type="KEGG" id="pfr:PFREUD_05590"/>
<dbReference type="STRING" id="754252.PFREUD_05590"/>
<protein>
    <submittedName>
        <fullName evidence="3">Uncharacterized protein</fullName>
    </submittedName>
</protein>
<evidence type="ECO:0000313" key="4">
    <source>
        <dbReference type="Proteomes" id="UP000000936"/>
    </source>
</evidence>
<accession>D7GJ16</accession>
<reference evidence="3 4" key="1">
    <citation type="journal article" date="2010" name="PLoS ONE">
        <title>The complete genome of Propionibacterium freudenreichii CIRM-BIA1, a hardy actinobacterium with food and probiotic applications.</title>
        <authorList>
            <person name="Falentin H."/>
            <person name="Deutsch S.M."/>
            <person name="Jan G."/>
            <person name="Loux V."/>
            <person name="Thierry A."/>
            <person name="Parayre S."/>
            <person name="Maillard M.B."/>
            <person name="Dherbecourt J."/>
            <person name="Cousin F.J."/>
            <person name="Jardin J."/>
            <person name="Siguier P."/>
            <person name="Couloux A."/>
            <person name="Barbe V."/>
            <person name="Vacherie B."/>
            <person name="Wincker P."/>
            <person name="Gibrat J.F."/>
            <person name="Gaillardin C."/>
            <person name="Lortal S."/>
        </authorList>
    </citation>
    <scope>NUCLEOTIDE SEQUENCE [LARGE SCALE GENOMIC DNA]</scope>
    <source>
        <strain evidence="4">ATCC 9614 / DSM 4902 / CIP 103027 / NCIMB 8099 / CIRM-BIA1</strain>
    </source>
</reference>
<feature type="region of interest" description="Disordered" evidence="1">
    <location>
        <begin position="118"/>
        <end position="140"/>
    </location>
</feature>
<keyword evidence="2" id="KW-1133">Transmembrane helix</keyword>